<accession>A8NW49</accession>
<proteinExistence type="predicted"/>
<comment type="caution">
    <text evidence="2">The sequence shown here is derived from an EMBL/GenBank/DDBJ whole genome shotgun (WGS) entry which is preliminary data.</text>
</comment>
<evidence type="ECO:0000256" key="1">
    <source>
        <dbReference type="SAM" id="MobiDB-lite"/>
    </source>
</evidence>
<evidence type="ECO:0000313" key="3">
    <source>
        <dbReference type="Proteomes" id="UP000001861"/>
    </source>
</evidence>
<feature type="region of interest" description="Disordered" evidence="1">
    <location>
        <begin position="1"/>
        <end position="44"/>
    </location>
</feature>
<sequence>MTDEQGAGSGKRQAPRPFYDYSCDDAQSDHSETPISLRRARSSAVPAKRRRVAVSERLTAPRRNVDVALMERIHNRLAKDQKRSVDRVEEASLACALLWAYWASLEKDLKTKFGAKSVSETSLPVVKEQVEKLRGLLADLRSSVGKASAWIDLAQESAAALADDDDGLEYVDP</sequence>
<dbReference type="InParanoid" id="A8NW49"/>
<organism evidence="2 3">
    <name type="scientific">Coprinopsis cinerea (strain Okayama-7 / 130 / ATCC MYA-4618 / FGSC 9003)</name>
    <name type="common">Inky cap fungus</name>
    <name type="synonym">Hormographiella aspergillata</name>
    <dbReference type="NCBI Taxonomy" id="240176"/>
    <lineage>
        <taxon>Eukaryota</taxon>
        <taxon>Fungi</taxon>
        <taxon>Dikarya</taxon>
        <taxon>Basidiomycota</taxon>
        <taxon>Agaricomycotina</taxon>
        <taxon>Agaricomycetes</taxon>
        <taxon>Agaricomycetidae</taxon>
        <taxon>Agaricales</taxon>
        <taxon>Agaricineae</taxon>
        <taxon>Psathyrellaceae</taxon>
        <taxon>Coprinopsis</taxon>
    </lineage>
</organism>
<gene>
    <name evidence="2" type="ORF">CC1G_14518</name>
</gene>
<protein>
    <submittedName>
        <fullName evidence="2">Uncharacterized protein</fullName>
    </submittedName>
</protein>
<evidence type="ECO:0000313" key="2">
    <source>
        <dbReference type="EMBL" id="EAU85045.1"/>
    </source>
</evidence>
<reference evidence="2 3" key="1">
    <citation type="journal article" date="2010" name="Proc. Natl. Acad. Sci. U.S.A.">
        <title>Insights into evolution of multicellular fungi from the assembled chromosomes of the mushroom Coprinopsis cinerea (Coprinus cinereus).</title>
        <authorList>
            <person name="Stajich J.E."/>
            <person name="Wilke S.K."/>
            <person name="Ahren D."/>
            <person name="Au C.H."/>
            <person name="Birren B.W."/>
            <person name="Borodovsky M."/>
            <person name="Burns C."/>
            <person name="Canback B."/>
            <person name="Casselton L.A."/>
            <person name="Cheng C.K."/>
            <person name="Deng J."/>
            <person name="Dietrich F.S."/>
            <person name="Fargo D.C."/>
            <person name="Farman M.L."/>
            <person name="Gathman A.C."/>
            <person name="Goldberg J."/>
            <person name="Guigo R."/>
            <person name="Hoegger P.J."/>
            <person name="Hooker J.B."/>
            <person name="Huggins A."/>
            <person name="James T.Y."/>
            <person name="Kamada T."/>
            <person name="Kilaru S."/>
            <person name="Kodira C."/>
            <person name="Kues U."/>
            <person name="Kupfer D."/>
            <person name="Kwan H.S."/>
            <person name="Lomsadze A."/>
            <person name="Li W."/>
            <person name="Lilly W.W."/>
            <person name="Ma L.J."/>
            <person name="Mackey A.J."/>
            <person name="Manning G."/>
            <person name="Martin F."/>
            <person name="Muraguchi H."/>
            <person name="Natvig D.O."/>
            <person name="Palmerini H."/>
            <person name="Ramesh M.A."/>
            <person name="Rehmeyer C.J."/>
            <person name="Roe B.A."/>
            <person name="Shenoy N."/>
            <person name="Stanke M."/>
            <person name="Ter-Hovhannisyan V."/>
            <person name="Tunlid A."/>
            <person name="Velagapudi R."/>
            <person name="Vision T.J."/>
            <person name="Zeng Q."/>
            <person name="Zolan M.E."/>
            <person name="Pukkila P.J."/>
        </authorList>
    </citation>
    <scope>NUCLEOTIDE SEQUENCE [LARGE SCALE GENOMIC DNA]</scope>
    <source>
        <strain evidence="3">Okayama-7 / 130 / ATCC MYA-4618 / FGSC 9003</strain>
    </source>
</reference>
<dbReference type="RefSeq" id="XP_001836828.1">
    <property type="nucleotide sequence ID" value="XM_001836776.1"/>
</dbReference>
<dbReference type="VEuPathDB" id="FungiDB:CC1G_14518"/>
<keyword evidence="3" id="KW-1185">Reference proteome</keyword>
<dbReference type="Proteomes" id="UP000001861">
    <property type="component" value="Unassembled WGS sequence"/>
</dbReference>
<dbReference type="KEGG" id="cci:CC1G_14518"/>
<dbReference type="AlphaFoldDB" id="A8NW49"/>
<dbReference type="EMBL" id="AACS02000004">
    <property type="protein sequence ID" value="EAU85045.1"/>
    <property type="molecule type" value="Genomic_DNA"/>
</dbReference>
<name>A8NW49_COPC7</name>
<dbReference type="GeneID" id="6013380"/>